<dbReference type="Proteomes" id="UP000828048">
    <property type="component" value="Chromosome 3"/>
</dbReference>
<comment type="caution">
    <text evidence="1">The sequence shown here is derived from an EMBL/GenBank/DDBJ whole genome shotgun (WGS) entry which is preliminary data.</text>
</comment>
<reference evidence="1 2" key="1">
    <citation type="journal article" date="2021" name="Hortic Res">
        <title>High-quality reference genome and annotation aids understanding of berry development for evergreen blueberry (Vaccinium darrowii).</title>
        <authorList>
            <person name="Yu J."/>
            <person name="Hulse-Kemp A.M."/>
            <person name="Babiker E."/>
            <person name="Staton M."/>
        </authorList>
    </citation>
    <scope>NUCLEOTIDE SEQUENCE [LARGE SCALE GENOMIC DNA]</scope>
    <source>
        <strain evidence="2">cv. NJ 8807/NJ 8810</strain>
        <tissue evidence="1">Young leaf</tissue>
    </source>
</reference>
<organism evidence="1 2">
    <name type="scientific">Vaccinium darrowii</name>
    <dbReference type="NCBI Taxonomy" id="229202"/>
    <lineage>
        <taxon>Eukaryota</taxon>
        <taxon>Viridiplantae</taxon>
        <taxon>Streptophyta</taxon>
        <taxon>Embryophyta</taxon>
        <taxon>Tracheophyta</taxon>
        <taxon>Spermatophyta</taxon>
        <taxon>Magnoliopsida</taxon>
        <taxon>eudicotyledons</taxon>
        <taxon>Gunneridae</taxon>
        <taxon>Pentapetalae</taxon>
        <taxon>asterids</taxon>
        <taxon>Ericales</taxon>
        <taxon>Ericaceae</taxon>
        <taxon>Vaccinioideae</taxon>
        <taxon>Vaccinieae</taxon>
        <taxon>Vaccinium</taxon>
    </lineage>
</organism>
<gene>
    <name evidence="1" type="ORF">Vadar_016989</name>
</gene>
<evidence type="ECO:0000313" key="2">
    <source>
        <dbReference type="Proteomes" id="UP000828048"/>
    </source>
</evidence>
<protein>
    <submittedName>
        <fullName evidence="1">Uncharacterized protein</fullName>
    </submittedName>
</protein>
<keyword evidence="2" id="KW-1185">Reference proteome</keyword>
<proteinExistence type="predicted"/>
<name>A0ACB7YX57_9ERIC</name>
<dbReference type="EMBL" id="CM037153">
    <property type="protein sequence ID" value="KAH7857829.1"/>
    <property type="molecule type" value="Genomic_DNA"/>
</dbReference>
<evidence type="ECO:0000313" key="1">
    <source>
        <dbReference type="EMBL" id="KAH7857829.1"/>
    </source>
</evidence>
<accession>A0ACB7YX57</accession>
<sequence length="160" mass="17251">MLLLFLLVLLSQNYFSRGDLIADTCRKTDYPRICISTLRSNPDSKTADVKGLVRIILKAALGKANTIFNQANDLLKKTKDRLVRQSLDVCVSVYEGALDEIPDAIANVGTNNSVANIKASATIDDADTCEESFSNSPFTADNNAVKQLAVVALDIIASLG</sequence>